<protein>
    <submittedName>
        <fullName evidence="3">WAP domain-containing protein</fullName>
    </submittedName>
</protein>
<dbReference type="PROSITE" id="PS51390">
    <property type="entry name" value="WAP"/>
    <property type="match status" value="1"/>
</dbReference>
<proteinExistence type="predicted"/>
<sequence>MASEATQICYMCTGFDADNKTEFFTEFVNEMQNVTDLPKPIQDRCLTSPNLAQPCDSYCVNIVATINVKNLGAFDLGTSNDSYVLDHIRAMGVGRVVIRGCFDMFLNGTNLDAKNISKMLDMGQEEVCVSGQLKISGANTDAEFCFCQSDGCNRKQPKATVAVGDVQTPINDASYTGMAAEATQICYMCTGFDADNKTEFFTEFVNEMQNVTDLPKPIQDRCLTSPNLAQPCDSYCVNIVATINVKNLGAFDLGTSNDSYVLDHIRAMGVGRVVIRGCFDMFLNGTNLDAKNISKMLDMGQEEVCVSGQLKISGANTDAEFCFCQSDGCNRKQPKATVAVGDVQTPINDASYTAACPTPRLNYTSLIPDVCTRNCTSDANCAVTNQMCCKVGGCDYLCANPVYNKPFLGGVCSQMDFTAGMLRDFYNNYTKSTEYFSDVQPYISPLSKECFNQPIKPMKNCQTLAYAFGLLTDFTKSTGQSAEQFEFLQALLENATSMRLNATFLNQLGKMSAITRGCAEETFTSAFDSGFPKIGPVSGCMKMNQTIMGIGVESQLCLCNTENCNLLSIAPQLTLADIPVSTSSSSSSSSTTTLTITTAINANTSTTKSPRDQRDNAAERHDTIKSTVILLLPVLLSYLFCQ</sequence>
<dbReference type="InterPro" id="IPR008197">
    <property type="entry name" value="WAP_dom"/>
</dbReference>
<name>A0A914XAV3_9BILA</name>
<dbReference type="GO" id="GO:0030414">
    <property type="term" value="F:peptidase inhibitor activity"/>
    <property type="evidence" value="ECO:0007669"/>
    <property type="project" value="InterPro"/>
</dbReference>
<accession>A0A914XAV3</accession>
<evidence type="ECO:0000313" key="3">
    <source>
        <dbReference type="WBParaSite" id="PSAMB.scaffold7333size7827.g30000.t1"/>
    </source>
</evidence>
<dbReference type="Proteomes" id="UP000887566">
    <property type="component" value="Unplaced"/>
</dbReference>
<dbReference type="WBParaSite" id="PSAMB.scaffold7333size7827.g30000.t1">
    <property type="protein sequence ID" value="PSAMB.scaffold7333size7827.g30000.t1"/>
    <property type="gene ID" value="PSAMB.scaffold7333size7827.g30000"/>
</dbReference>
<organism evidence="2 3">
    <name type="scientific">Plectus sambesii</name>
    <dbReference type="NCBI Taxonomy" id="2011161"/>
    <lineage>
        <taxon>Eukaryota</taxon>
        <taxon>Metazoa</taxon>
        <taxon>Ecdysozoa</taxon>
        <taxon>Nematoda</taxon>
        <taxon>Chromadorea</taxon>
        <taxon>Plectida</taxon>
        <taxon>Plectina</taxon>
        <taxon>Plectoidea</taxon>
        <taxon>Plectidae</taxon>
        <taxon>Plectus</taxon>
    </lineage>
</organism>
<dbReference type="AlphaFoldDB" id="A0A914XAV3"/>
<keyword evidence="2" id="KW-1185">Reference proteome</keyword>
<evidence type="ECO:0000259" key="1">
    <source>
        <dbReference type="PROSITE" id="PS51390"/>
    </source>
</evidence>
<dbReference type="GO" id="GO:0005576">
    <property type="term" value="C:extracellular region"/>
    <property type="evidence" value="ECO:0007669"/>
    <property type="project" value="InterPro"/>
</dbReference>
<reference evidence="3" key="1">
    <citation type="submission" date="2022-11" db="UniProtKB">
        <authorList>
            <consortium name="WormBaseParasite"/>
        </authorList>
    </citation>
    <scope>IDENTIFICATION</scope>
</reference>
<feature type="domain" description="WAP" evidence="1">
    <location>
        <begin position="349"/>
        <end position="402"/>
    </location>
</feature>
<evidence type="ECO:0000313" key="2">
    <source>
        <dbReference type="Proteomes" id="UP000887566"/>
    </source>
</evidence>